<dbReference type="PANTHER" id="PTHR43017:SF1">
    <property type="entry name" value="ACETYLTRANSFERASE YJL218W-RELATED"/>
    <property type="match status" value="1"/>
</dbReference>
<gene>
    <name evidence="7" type="ORF">FD01_GL000292</name>
</gene>
<reference evidence="7 8" key="1">
    <citation type="journal article" date="2015" name="Genome Announc.">
        <title>Expanding the biotechnology potential of lactobacilli through comparative genomics of 213 strains and associated genera.</title>
        <authorList>
            <person name="Sun Z."/>
            <person name="Harris H.M."/>
            <person name="McCann A."/>
            <person name="Guo C."/>
            <person name="Argimon S."/>
            <person name="Zhang W."/>
            <person name="Yang X."/>
            <person name="Jeffery I.B."/>
            <person name="Cooney J.C."/>
            <person name="Kagawa T.F."/>
            <person name="Liu W."/>
            <person name="Song Y."/>
            <person name="Salvetti E."/>
            <person name="Wrobel A."/>
            <person name="Rasinkangas P."/>
            <person name="Parkhill J."/>
            <person name="Rea M.C."/>
            <person name="O'Sullivan O."/>
            <person name="Ritari J."/>
            <person name="Douillard F.P."/>
            <person name="Paul Ross R."/>
            <person name="Yang R."/>
            <person name="Briner A.E."/>
            <person name="Felis G.E."/>
            <person name="de Vos W.M."/>
            <person name="Barrangou R."/>
            <person name="Klaenhammer T.R."/>
            <person name="Caufield P.W."/>
            <person name="Cui Y."/>
            <person name="Zhang H."/>
            <person name="O'Toole P.W."/>
        </authorList>
    </citation>
    <scope>NUCLEOTIDE SEQUENCE [LARGE SCALE GENOMIC DNA]</scope>
    <source>
        <strain evidence="7 8">DSM 13343</strain>
    </source>
</reference>
<sequence length="205" mass="22385">MSEKERMLAGRLYSANDPELQAARQRARNLVFQFNQLAPDQRDLQSGLLQELFDVPSGDAYVEAPLRVDYGKNTHLGHNFYANYDCIILDIAPVTIGDNVLFGPRVSVLTAGHPIDKDVRNAELEFGKPITIGNNVWAGGSVTICPGVTIGANVIIGAGAVVTRDVPANMVVAGVPACPLRQINDNDRRDWQQAQAEYLKEKAND</sequence>
<dbReference type="InterPro" id="IPR001451">
    <property type="entry name" value="Hexapep"/>
</dbReference>
<dbReference type="Pfam" id="PF00132">
    <property type="entry name" value="Hexapep"/>
    <property type="match status" value="1"/>
</dbReference>
<dbReference type="CDD" id="cd03357">
    <property type="entry name" value="LbH_MAT_GAT"/>
    <property type="match status" value="1"/>
</dbReference>
<keyword evidence="3" id="KW-0677">Repeat</keyword>
<dbReference type="RefSeq" id="WP_054714552.1">
    <property type="nucleotide sequence ID" value="NZ_AZEU01000100.1"/>
</dbReference>
<dbReference type="OrthoDB" id="9812571at2"/>
<protein>
    <recommendedName>
        <fullName evidence="5">Acetyltransferase</fullName>
        <ecNumber evidence="5">2.3.1.-</ecNumber>
    </recommendedName>
</protein>
<keyword evidence="4 5" id="KW-0012">Acyltransferase</keyword>
<proteinExistence type="inferred from homology"/>
<dbReference type="InterPro" id="IPR011004">
    <property type="entry name" value="Trimer_LpxA-like_sf"/>
</dbReference>
<evidence type="ECO:0000256" key="4">
    <source>
        <dbReference type="ARBA" id="ARBA00023315"/>
    </source>
</evidence>
<dbReference type="InterPro" id="IPR039369">
    <property type="entry name" value="LacA-like"/>
</dbReference>
<comment type="similarity">
    <text evidence="1 5">Belongs to the transferase hexapeptide repeat family.</text>
</comment>
<dbReference type="EC" id="2.3.1.-" evidence="5"/>
<dbReference type="EMBL" id="AZEU01000100">
    <property type="protein sequence ID" value="KRL47294.1"/>
    <property type="molecule type" value="Genomic_DNA"/>
</dbReference>
<dbReference type="Pfam" id="PF14602">
    <property type="entry name" value="Hexapep_2"/>
    <property type="match status" value="1"/>
</dbReference>
<evidence type="ECO:0000259" key="6">
    <source>
        <dbReference type="SMART" id="SM01266"/>
    </source>
</evidence>
<dbReference type="Proteomes" id="UP000051790">
    <property type="component" value="Unassembled WGS sequence"/>
</dbReference>
<keyword evidence="8" id="KW-1185">Reference proteome</keyword>
<dbReference type="Pfam" id="PF12464">
    <property type="entry name" value="Mac"/>
    <property type="match status" value="1"/>
</dbReference>
<evidence type="ECO:0000256" key="3">
    <source>
        <dbReference type="ARBA" id="ARBA00022737"/>
    </source>
</evidence>
<dbReference type="PANTHER" id="PTHR43017">
    <property type="entry name" value="GALACTOSIDE O-ACETYLTRANSFERASE"/>
    <property type="match status" value="1"/>
</dbReference>
<dbReference type="InterPro" id="IPR024688">
    <property type="entry name" value="Mac_dom"/>
</dbReference>
<evidence type="ECO:0000313" key="8">
    <source>
        <dbReference type="Proteomes" id="UP000051790"/>
    </source>
</evidence>
<dbReference type="SUPFAM" id="SSF51161">
    <property type="entry name" value="Trimeric LpxA-like enzymes"/>
    <property type="match status" value="1"/>
</dbReference>
<dbReference type="FunFam" id="2.160.10.10:FF:000008">
    <property type="entry name" value="Maltose O-acetyltransferase"/>
    <property type="match status" value="1"/>
</dbReference>
<evidence type="ECO:0000313" key="7">
    <source>
        <dbReference type="EMBL" id="KRL47294.1"/>
    </source>
</evidence>
<dbReference type="AlphaFoldDB" id="A0A0R1QSV3"/>
<dbReference type="Gene3D" id="2.160.10.10">
    <property type="entry name" value="Hexapeptide repeat proteins"/>
    <property type="match status" value="1"/>
</dbReference>
<evidence type="ECO:0000256" key="2">
    <source>
        <dbReference type="ARBA" id="ARBA00022679"/>
    </source>
</evidence>
<accession>A0A0R1QSV3</accession>
<evidence type="ECO:0000256" key="1">
    <source>
        <dbReference type="ARBA" id="ARBA00007274"/>
    </source>
</evidence>
<comment type="caution">
    <text evidence="7">The sequence shown here is derived from an EMBL/GenBank/DDBJ whole genome shotgun (WGS) entry which is preliminary data.</text>
</comment>
<dbReference type="PATRIC" id="fig|1423769.4.peg.315"/>
<keyword evidence="2 5" id="KW-0808">Transferase</keyword>
<dbReference type="SMART" id="SM01266">
    <property type="entry name" value="Mac"/>
    <property type="match status" value="1"/>
</dbReference>
<dbReference type="GO" id="GO:0008870">
    <property type="term" value="F:galactoside O-acetyltransferase activity"/>
    <property type="evidence" value="ECO:0007669"/>
    <property type="project" value="TreeGrafter"/>
</dbReference>
<name>A0A0R1QSV3_9LACO</name>
<feature type="domain" description="Maltose/galactoside acetyltransferase" evidence="6">
    <location>
        <begin position="4"/>
        <end position="57"/>
    </location>
</feature>
<evidence type="ECO:0000256" key="5">
    <source>
        <dbReference type="RuleBase" id="RU367021"/>
    </source>
</evidence>
<organism evidence="7 8">
    <name type="scientific">Lacticaseibacillus manihotivorans DSM 13343 = JCM 12514</name>
    <dbReference type="NCBI Taxonomy" id="1423769"/>
    <lineage>
        <taxon>Bacteria</taxon>
        <taxon>Bacillati</taxon>
        <taxon>Bacillota</taxon>
        <taxon>Bacilli</taxon>
        <taxon>Lactobacillales</taxon>
        <taxon>Lactobacillaceae</taxon>
        <taxon>Lacticaseibacillus</taxon>
    </lineage>
</organism>